<sequence length="76" mass="9211">MLIGILPYVRIFTIVVAVALYLFVWWYLYKHFDEFVRTGYGYPCFERFMGYFYFVWIMIHALAVFGVCVYAWLVVL</sequence>
<feature type="transmembrane region" description="Helical" evidence="1">
    <location>
        <begin position="7"/>
        <end position="28"/>
    </location>
</feature>
<proteinExistence type="predicted"/>
<name>A0A8S5QQB7_9CAUD</name>
<dbReference type="EMBL" id="BK015712">
    <property type="protein sequence ID" value="DAE21463.1"/>
    <property type="molecule type" value="Genomic_DNA"/>
</dbReference>
<accession>A0A8S5QQB7</accession>
<feature type="transmembrane region" description="Helical" evidence="1">
    <location>
        <begin position="48"/>
        <end position="75"/>
    </location>
</feature>
<reference evidence="2" key="1">
    <citation type="journal article" date="2021" name="Proc. Natl. Acad. Sci. U.S.A.">
        <title>A Catalog of Tens of Thousands of Viruses from Human Metagenomes Reveals Hidden Associations with Chronic Diseases.</title>
        <authorList>
            <person name="Tisza M.J."/>
            <person name="Buck C.B."/>
        </authorList>
    </citation>
    <scope>NUCLEOTIDE SEQUENCE</scope>
    <source>
        <strain evidence="2">CtgXL3</strain>
    </source>
</reference>
<keyword evidence="1" id="KW-0812">Transmembrane</keyword>
<organism evidence="2">
    <name type="scientific">Myoviridae sp. ctgXL3</name>
    <dbReference type="NCBI Taxonomy" id="2826681"/>
    <lineage>
        <taxon>Viruses</taxon>
        <taxon>Duplodnaviria</taxon>
        <taxon>Heunggongvirae</taxon>
        <taxon>Uroviricota</taxon>
        <taxon>Caudoviricetes</taxon>
    </lineage>
</organism>
<keyword evidence="1" id="KW-1133">Transmembrane helix</keyword>
<protein>
    <submittedName>
        <fullName evidence="2">Uncharacterized protein</fullName>
    </submittedName>
</protein>
<evidence type="ECO:0000313" key="2">
    <source>
        <dbReference type="EMBL" id="DAE21463.1"/>
    </source>
</evidence>
<keyword evidence="1" id="KW-0472">Membrane</keyword>
<evidence type="ECO:0000256" key="1">
    <source>
        <dbReference type="SAM" id="Phobius"/>
    </source>
</evidence>